<keyword evidence="6" id="KW-0804">Transcription</keyword>
<comment type="caution">
    <text evidence="9">The sequence shown here is derived from an EMBL/GenBank/DDBJ whole genome shotgun (WGS) entry which is preliminary data.</text>
</comment>
<evidence type="ECO:0000256" key="4">
    <source>
        <dbReference type="ARBA" id="ARBA00023015"/>
    </source>
</evidence>
<dbReference type="PANTHER" id="PTHR47782">
    <property type="entry name" value="ZN(II)2CYS6 TRANSCRIPTION FACTOR (EUROFUNG)-RELATED"/>
    <property type="match status" value="1"/>
</dbReference>
<proteinExistence type="predicted"/>
<reference evidence="9 10" key="1">
    <citation type="submission" date="2013-03" db="EMBL/GenBank/DDBJ databases">
        <title>The Genome Sequence of Exophiala aquamarina CBS 119918.</title>
        <authorList>
            <consortium name="The Broad Institute Genomics Platform"/>
            <person name="Cuomo C."/>
            <person name="de Hoog S."/>
            <person name="Gorbushina A."/>
            <person name="Walker B."/>
            <person name="Young S.K."/>
            <person name="Zeng Q."/>
            <person name="Gargeya S."/>
            <person name="Fitzgerald M."/>
            <person name="Haas B."/>
            <person name="Abouelleil A."/>
            <person name="Allen A.W."/>
            <person name="Alvarado L."/>
            <person name="Arachchi H.M."/>
            <person name="Berlin A.M."/>
            <person name="Chapman S.B."/>
            <person name="Gainer-Dewar J."/>
            <person name="Goldberg J."/>
            <person name="Griggs A."/>
            <person name="Gujja S."/>
            <person name="Hansen M."/>
            <person name="Howarth C."/>
            <person name="Imamovic A."/>
            <person name="Ireland A."/>
            <person name="Larimer J."/>
            <person name="McCowan C."/>
            <person name="Murphy C."/>
            <person name="Pearson M."/>
            <person name="Poon T.W."/>
            <person name="Priest M."/>
            <person name="Roberts A."/>
            <person name="Saif S."/>
            <person name="Shea T."/>
            <person name="Sisk P."/>
            <person name="Sykes S."/>
            <person name="Wortman J."/>
            <person name="Nusbaum C."/>
            <person name="Birren B."/>
        </authorList>
    </citation>
    <scope>NUCLEOTIDE SEQUENCE [LARGE SCALE GENOMIC DNA]</scope>
    <source>
        <strain evidence="9 10">CBS 119918</strain>
    </source>
</reference>
<keyword evidence="4" id="KW-0805">Transcription regulation</keyword>
<dbReference type="PANTHER" id="PTHR47782:SF1">
    <property type="entry name" value="PYRIMIDINE PATHWAY REGULATORY PROTEIN 1"/>
    <property type="match status" value="1"/>
</dbReference>
<dbReference type="GO" id="GO:0008270">
    <property type="term" value="F:zinc ion binding"/>
    <property type="evidence" value="ECO:0007669"/>
    <property type="project" value="InterPro"/>
</dbReference>
<evidence type="ECO:0000313" key="10">
    <source>
        <dbReference type="Proteomes" id="UP000027920"/>
    </source>
</evidence>
<evidence type="ECO:0000256" key="6">
    <source>
        <dbReference type="ARBA" id="ARBA00023163"/>
    </source>
</evidence>
<organism evidence="9 10">
    <name type="scientific">Exophiala aquamarina CBS 119918</name>
    <dbReference type="NCBI Taxonomy" id="1182545"/>
    <lineage>
        <taxon>Eukaryota</taxon>
        <taxon>Fungi</taxon>
        <taxon>Dikarya</taxon>
        <taxon>Ascomycota</taxon>
        <taxon>Pezizomycotina</taxon>
        <taxon>Eurotiomycetes</taxon>
        <taxon>Chaetothyriomycetidae</taxon>
        <taxon>Chaetothyriales</taxon>
        <taxon>Herpotrichiellaceae</taxon>
        <taxon>Exophiala</taxon>
    </lineage>
</organism>
<gene>
    <name evidence="9" type="ORF">A1O9_09529</name>
</gene>
<dbReference type="GO" id="GO:0005634">
    <property type="term" value="C:nucleus"/>
    <property type="evidence" value="ECO:0007669"/>
    <property type="project" value="UniProtKB-SubCell"/>
</dbReference>
<dbReference type="CDD" id="cd12148">
    <property type="entry name" value="fungal_TF_MHR"/>
    <property type="match status" value="1"/>
</dbReference>
<name>A0A072P523_9EURO</name>
<dbReference type="EMBL" id="AMGV01000010">
    <property type="protein sequence ID" value="KEF54363.1"/>
    <property type="molecule type" value="Genomic_DNA"/>
</dbReference>
<comment type="subcellular location">
    <subcellularLocation>
        <location evidence="1">Nucleus</location>
    </subcellularLocation>
</comment>
<dbReference type="InterPro" id="IPR007219">
    <property type="entry name" value="XnlR_reg_dom"/>
</dbReference>
<dbReference type="HOGENOM" id="CLU_018404_1_0_1"/>
<dbReference type="GO" id="GO:0006351">
    <property type="term" value="P:DNA-templated transcription"/>
    <property type="evidence" value="ECO:0007669"/>
    <property type="project" value="InterPro"/>
</dbReference>
<feature type="domain" description="Xylanolytic transcriptional activator regulatory" evidence="8">
    <location>
        <begin position="200"/>
        <end position="275"/>
    </location>
</feature>
<protein>
    <recommendedName>
        <fullName evidence="8">Xylanolytic transcriptional activator regulatory domain-containing protein</fullName>
    </recommendedName>
</protein>
<dbReference type="SMART" id="SM00906">
    <property type="entry name" value="Fungal_trans"/>
    <property type="match status" value="1"/>
</dbReference>
<dbReference type="GO" id="GO:0000981">
    <property type="term" value="F:DNA-binding transcription factor activity, RNA polymerase II-specific"/>
    <property type="evidence" value="ECO:0007669"/>
    <property type="project" value="TreeGrafter"/>
</dbReference>
<evidence type="ECO:0000256" key="3">
    <source>
        <dbReference type="ARBA" id="ARBA00022833"/>
    </source>
</evidence>
<dbReference type="STRING" id="1182545.A0A072P523"/>
<keyword evidence="7" id="KW-0539">Nucleus</keyword>
<evidence type="ECO:0000313" key="9">
    <source>
        <dbReference type="EMBL" id="KEF54363.1"/>
    </source>
</evidence>
<evidence type="ECO:0000256" key="1">
    <source>
        <dbReference type="ARBA" id="ARBA00004123"/>
    </source>
</evidence>
<dbReference type="InterPro" id="IPR052202">
    <property type="entry name" value="Yeast_MetPath_Reg"/>
</dbReference>
<evidence type="ECO:0000256" key="5">
    <source>
        <dbReference type="ARBA" id="ARBA00023125"/>
    </source>
</evidence>
<dbReference type="AlphaFoldDB" id="A0A072P523"/>
<keyword evidence="3" id="KW-0862">Zinc</keyword>
<keyword evidence="2" id="KW-0479">Metal-binding</keyword>
<keyword evidence="5" id="KW-0238">DNA-binding</keyword>
<dbReference type="VEuPathDB" id="FungiDB:A1O9_09529"/>
<sequence>MIKSSASGGFATAVVDQLVAAITPPFLGLSATVPLARCVVAGTRLPSAKETTGIMNDIHENHPRSIINPQSTSRPLPSIPVHVANYLFNNYVTRVSPQYPIHYIPDLVAMHDAVFHQTGPDRNSRIPVTPYEVYTLNLIMAISLSTAARSNQSQADSIARGLFENAMEQMPGVLTNDLRGLQALTLLTQYAFLNPSVANFWLLTGFISQACIDLGLHQELPDHAAKISVLERDLRRRVFWSAWEMEIAVSGALLRPINLQRRSITTEFPSQVEDAAITPAGIDSNGRVTKFSSHYIWRYREIECDIVPILFHNEPIPQEFATLEGWMSHQERAILDWKAEIHDGAARNTDPLSQSQWDEMKHYSGIACDYILVTLFRPCPRIKEPTVENFLKAFSAAVGVADGSWEQANLDFGNSKYVFHSCYHSFSAAIVFLQALQRIKIEIAATYTLKQIEMKINAFSRFFATLAERWPAASGCLEEYERLLVPARKEFSDYLVQEAHRLSDQDSSITQLADGAGIYSNYDLGEEFTFGTIFNFPAPDVDRTLDYCSYIPVDWDQEFNFAVDKSI</sequence>
<dbReference type="GeneID" id="25284438"/>
<dbReference type="Proteomes" id="UP000027920">
    <property type="component" value="Unassembled WGS sequence"/>
</dbReference>
<keyword evidence="10" id="KW-1185">Reference proteome</keyword>
<evidence type="ECO:0000256" key="2">
    <source>
        <dbReference type="ARBA" id="ARBA00022723"/>
    </source>
</evidence>
<dbReference type="OrthoDB" id="189997at2759"/>
<evidence type="ECO:0000259" key="8">
    <source>
        <dbReference type="SMART" id="SM00906"/>
    </source>
</evidence>
<dbReference type="RefSeq" id="XP_013256953.1">
    <property type="nucleotide sequence ID" value="XM_013401499.1"/>
</dbReference>
<dbReference type="Pfam" id="PF04082">
    <property type="entry name" value="Fungal_trans"/>
    <property type="match status" value="1"/>
</dbReference>
<dbReference type="GO" id="GO:0045944">
    <property type="term" value="P:positive regulation of transcription by RNA polymerase II"/>
    <property type="evidence" value="ECO:0007669"/>
    <property type="project" value="TreeGrafter"/>
</dbReference>
<accession>A0A072P523</accession>
<dbReference type="GO" id="GO:0043565">
    <property type="term" value="F:sequence-specific DNA binding"/>
    <property type="evidence" value="ECO:0007669"/>
    <property type="project" value="TreeGrafter"/>
</dbReference>
<evidence type="ECO:0000256" key="7">
    <source>
        <dbReference type="ARBA" id="ARBA00023242"/>
    </source>
</evidence>